<dbReference type="AlphaFoldDB" id="A0A1E1WR44"/>
<reference evidence="2" key="1">
    <citation type="submission" date="2015-09" db="EMBL/GenBank/DDBJ databases">
        <title>De novo assembly of Pectinophora gossypiella (Pink Bollworm) gut transcriptome.</title>
        <authorList>
            <person name="Tassone E.E."/>
        </authorList>
    </citation>
    <scope>NUCLEOTIDE SEQUENCE</scope>
</reference>
<dbReference type="GO" id="GO:0035312">
    <property type="term" value="F:5'-3' DNA exonuclease activity"/>
    <property type="evidence" value="ECO:0007669"/>
    <property type="project" value="TreeGrafter"/>
</dbReference>
<feature type="compositionally biased region" description="Basic residues" evidence="1">
    <location>
        <begin position="329"/>
        <end position="338"/>
    </location>
</feature>
<feature type="region of interest" description="Disordered" evidence="1">
    <location>
        <begin position="327"/>
        <end position="347"/>
    </location>
</feature>
<proteinExistence type="predicted"/>
<dbReference type="GO" id="GO:0003684">
    <property type="term" value="F:damaged DNA binding"/>
    <property type="evidence" value="ECO:0007669"/>
    <property type="project" value="TreeGrafter"/>
</dbReference>
<evidence type="ECO:0008006" key="3">
    <source>
        <dbReference type="Google" id="ProtNLM"/>
    </source>
</evidence>
<feature type="region of interest" description="Disordered" evidence="1">
    <location>
        <begin position="49"/>
        <end position="97"/>
    </location>
</feature>
<dbReference type="Gene3D" id="3.60.15.10">
    <property type="entry name" value="Ribonuclease Z/Hydroxyacylglutathione hydrolase-like"/>
    <property type="match status" value="1"/>
</dbReference>
<sequence length="620" mass="68875">MINDDINDYLPSILNPRGIKKQHGDLSLTQNSIVSRCSLSLKRKNGVPNIKKSLHKPHLANKENAHNINNLPRETPNAKNVDKDKSNQGGNLDLPTTLQLHPVCPLEKEFRGHELPNQNNVQNKNNIIESSIGLSAVEDLITDKQNIESCPVSFEELEVQKKDVQDRNNNESLVALSSATELNEINVLDNSTSTIEYELTEKPVISVSFGVTNCKALHVSTNTSNIKNIVVTRKDCGMDVDCDVIECSDISTENDQNEVTQTLGQNTPKKSAVAVSLEIKKKKSTEETVTENSKVLILNTDAIERLSHVIVQPPNYKLVKRQISDSSKFKNKGKRKRESVRDGKTVRGDNLKQKRIDCYFGTNTEVLKGTVESVKNEAVARGDDEEMSKNLGVADAVKCDRGRSASKSRRESTLSPRTRVAPRNEHVKNSTSDARGTPKLRHDSANSAPSPRKNLDSTPFTLPTKSTSNKASIYPKNIPHYKIVAGTHFAVDAFSYGDVPNVKHYFLTHFHSDHYSGLKKTFNKVLFCTKITADLCISRLGVNPKCLHIMGFDETITIDGIEVTAVDANHCPGAMMLVFTLPSGKTLLHTGDFRASPNMESYPVFWNKDIHTIYLDSTYC</sequence>
<evidence type="ECO:0000313" key="2">
    <source>
        <dbReference type="EMBL" id="JAT89301.1"/>
    </source>
</evidence>
<dbReference type="EMBL" id="GDQN01001753">
    <property type="protein sequence ID" value="JAT89301.1"/>
    <property type="molecule type" value="Transcribed_RNA"/>
</dbReference>
<dbReference type="CDD" id="cd16273">
    <property type="entry name" value="SNM1A-1C-like_MBL-fold"/>
    <property type="match status" value="1"/>
</dbReference>
<organism evidence="2">
    <name type="scientific">Pectinophora gossypiella</name>
    <name type="common">Cotton pink bollworm</name>
    <name type="synonym">Depressaria gossypiella</name>
    <dbReference type="NCBI Taxonomy" id="13191"/>
    <lineage>
        <taxon>Eukaryota</taxon>
        <taxon>Metazoa</taxon>
        <taxon>Ecdysozoa</taxon>
        <taxon>Arthropoda</taxon>
        <taxon>Hexapoda</taxon>
        <taxon>Insecta</taxon>
        <taxon>Pterygota</taxon>
        <taxon>Neoptera</taxon>
        <taxon>Endopterygota</taxon>
        <taxon>Lepidoptera</taxon>
        <taxon>Glossata</taxon>
        <taxon>Ditrysia</taxon>
        <taxon>Gelechioidea</taxon>
        <taxon>Gelechiidae</taxon>
        <taxon>Apatetrinae</taxon>
        <taxon>Pectinophora</taxon>
    </lineage>
</organism>
<feature type="compositionally biased region" description="Polar residues" evidence="1">
    <location>
        <begin position="87"/>
        <end position="97"/>
    </location>
</feature>
<protein>
    <recommendedName>
        <fullName evidence="3">Metallo-beta-lactamase domain-containing protein</fullName>
    </recommendedName>
</protein>
<feature type="non-terminal residue" evidence="2">
    <location>
        <position position="620"/>
    </location>
</feature>
<dbReference type="GO" id="GO:0006303">
    <property type="term" value="P:double-strand break repair via nonhomologous end joining"/>
    <property type="evidence" value="ECO:0007669"/>
    <property type="project" value="TreeGrafter"/>
</dbReference>
<feature type="compositionally biased region" description="Basic and acidic residues" evidence="1">
    <location>
        <begin position="397"/>
        <end position="412"/>
    </location>
</feature>
<dbReference type="PANTHER" id="PTHR23240:SF6">
    <property type="entry name" value="DNA CROSS-LINK REPAIR 1A PROTEIN"/>
    <property type="match status" value="1"/>
</dbReference>
<dbReference type="GO" id="GO:0036297">
    <property type="term" value="P:interstrand cross-link repair"/>
    <property type="evidence" value="ECO:0007669"/>
    <property type="project" value="TreeGrafter"/>
</dbReference>
<gene>
    <name evidence="2" type="ORF">g.4276</name>
</gene>
<dbReference type="PANTHER" id="PTHR23240">
    <property type="entry name" value="DNA CROSS-LINK REPAIR PROTEIN PSO2/SNM1-RELATED"/>
    <property type="match status" value="1"/>
</dbReference>
<feature type="region of interest" description="Disordered" evidence="1">
    <location>
        <begin position="393"/>
        <end position="471"/>
    </location>
</feature>
<name>A0A1E1WR44_PECGO</name>
<dbReference type="OrthoDB" id="262529at2759"/>
<evidence type="ECO:0000256" key="1">
    <source>
        <dbReference type="SAM" id="MobiDB-lite"/>
    </source>
</evidence>
<dbReference type="SUPFAM" id="SSF56281">
    <property type="entry name" value="Metallo-hydrolase/oxidoreductase"/>
    <property type="match status" value="1"/>
</dbReference>
<dbReference type="InterPro" id="IPR036866">
    <property type="entry name" value="RibonucZ/Hydroxyglut_hydro"/>
</dbReference>
<accession>A0A1E1WR44</accession>
<feature type="compositionally biased region" description="Polar residues" evidence="1">
    <location>
        <begin position="456"/>
        <end position="471"/>
    </location>
</feature>